<evidence type="ECO:0000256" key="7">
    <source>
        <dbReference type="ARBA" id="ARBA00022777"/>
    </source>
</evidence>
<proteinExistence type="predicted"/>
<evidence type="ECO:0000256" key="11">
    <source>
        <dbReference type="ARBA" id="ARBA00023136"/>
    </source>
</evidence>
<dbReference type="PROSITE" id="PS51257">
    <property type="entry name" value="PROKAR_LIPOPROTEIN"/>
    <property type="match status" value="1"/>
</dbReference>
<evidence type="ECO:0000256" key="2">
    <source>
        <dbReference type="ARBA" id="ARBA00022475"/>
    </source>
</evidence>
<evidence type="ECO:0000256" key="6">
    <source>
        <dbReference type="ARBA" id="ARBA00022741"/>
    </source>
</evidence>
<evidence type="ECO:0000256" key="12">
    <source>
        <dbReference type="SAM" id="Phobius"/>
    </source>
</evidence>
<evidence type="ECO:0000256" key="4">
    <source>
        <dbReference type="ARBA" id="ARBA00022679"/>
    </source>
</evidence>
<gene>
    <name evidence="14" type="ORF">DLM86_22055</name>
</gene>
<dbReference type="Proteomes" id="UP000247476">
    <property type="component" value="Unassembled WGS sequence"/>
</dbReference>
<dbReference type="InterPro" id="IPR010559">
    <property type="entry name" value="Sig_transdc_His_kin_internal"/>
</dbReference>
<reference evidence="14 15" key="1">
    <citation type="submission" date="2018-05" db="EMBL/GenBank/DDBJ databases">
        <title>Paenibacillus flagellatus sp. nov., isolated from selenium mineral soil.</title>
        <authorList>
            <person name="Dai X."/>
        </authorList>
    </citation>
    <scope>NUCLEOTIDE SEQUENCE [LARGE SCALE GENOMIC DNA]</scope>
    <source>
        <strain evidence="14 15">DXL2</strain>
    </source>
</reference>
<dbReference type="CDD" id="cd06225">
    <property type="entry name" value="HAMP"/>
    <property type="match status" value="1"/>
</dbReference>
<dbReference type="InterPro" id="IPR050640">
    <property type="entry name" value="Bact_2-comp_sensor_kinase"/>
</dbReference>
<keyword evidence="7 14" id="KW-0418">Kinase</keyword>
<dbReference type="GO" id="GO:0000155">
    <property type="term" value="F:phosphorelay sensor kinase activity"/>
    <property type="evidence" value="ECO:0007669"/>
    <property type="project" value="InterPro"/>
</dbReference>
<sequence>MSAKLILGLSVIILFSCSITGYLSYRTHLQLFEEEYSDQYAKANEQAMANLELRIQEIYRISNYIVFNSVIEKVVTKLMTNKGDNLFEDYLEHDELQSLLRQVKLDAPVIKTVLFYDLQGTNYYYGHIDESIGRLNDEAFRDVMRNVGPSNGQLIWMRKVLPSPSDEGKSNNVIIASRWMKKGKTLETYGLLVMILDEALFSGPLRDLAKGRDGRVYLYEQRGLPLYQQGDSGPAPVPEADSPPVYIRRENGGTNLYALHRSPMFQFTLLSRVSLEAFQEKSKILLNISLYSGLGAIALSCVLIALLSRRLLRPMKDLVKAMRMMRGGNFDVRVRPRSKDELGFLGESFNAMADNVRSLIEEVYLRQLSEREAEMKALQAQLNPHFLYNTLNGFYWKLYLQNDMESANLVSALSSLLKYSLERVSKRTTLREELQQIRNYLDIQAAFVENRFQAEIRAADEALDCTVLRLILQPVVENAFVHAFRDRAADKKLVIEASREGDMLVVAIADNGCGMTAEQIGRIREAERAGEKPSIGLRSVVRRIDLTYGEPYGLDIESVPGEGTTVVLRLPFETFAAPESA</sequence>
<dbReference type="GO" id="GO:0005886">
    <property type="term" value="C:plasma membrane"/>
    <property type="evidence" value="ECO:0007669"/>
    <property type="project" value="UniProtKB-SubCell"/>
</dbReference>
<evidence type="ECO:0000256" key="3">
    <source>
        <dbReference type="ARBA" id="ARBA00022553"/>
    </source>
</evidence>
<keyword evidence="3" id="KW-0597">Phosphoprotein</keyword>
<dbReference type="AlphaFoldDB" id="A0A2V5K3G6"/>
<keyword evidence="9 12" id="KW-1133">Transmembrane helix</keyword>
<accession>A0A2V5K3G6</accession>
<evidence type="ECO:0000256" key="10">
    <source>
        <dbReference type="ARBA" id="ARBA00023012"/>
    </source>
</evidence>
<dbReference type="EMBL" id="QJVJ01000010">
    <property type="protein sequence ID" value="PYI52163.1"/>
    <property type="molecule type" value="Genomic_DNA"/>
</dbReference>
<dbReference type="Pfam" id="PF02518">
    <property type="entry name" value="HATPase_c"/>
    <property type="match status" value="1"/>
</dbReference>
<keyword evidence="10" id="KW-0902">Two-component regulatory system</keyword>
<evidence type="ECO:0000256" key="8">
    <source>
        <dbReference type="ARBA" id="ARBA00022840"/>
    </source>
</evidence>
<feature type="domain" description="HAMP" evidence="13">
    <location>
        <begin position="309"/>
        <end position="361"/>
    </location>
</feature>
<keyword evidence="6" id="KW-0547">Nucleotide-binding</keyword>
<dbReference type="GO" id="GO:0005524">
    <property type="term" value="F:ATP binding"/>
    <property type="evidence" value="ECO:0007669"/>
    <property type="project" value="UniProtKB-KW"/>
</dbReference>
<evidence type="ECO:0000256" key="1">
    <source>
        <dbReference type="ARBA" id="ARBA00004651"/>
    </source>
</evidence>
<comment type="caution">
    <text evidence="14">The sequence shown here is derived from an EMBL/GenBank/DDBJ whole genome shotgun (WGS) entry which is preliminary data.</text>
</comment>
<keyword evidence="2" id="KW-1003">Cell membrane</keyword>
<dbReference type="PROSITE" id="PS50885">
    <property type="entry name" value="HAMP"/>
    <property type="match status" value="1"/>
</dbReference>
<dbReference type="Gene3D" id="3.30.565.10">
    <property type="entry name" value="Histidine kinase-like ATPase, C-terminal domain"/>
    <property type="match status" value="1"/>
</dbReference>
<protein>
    <submittedName>
        <fullName evidence="14">Sensor histidine kinase</fullName>
    </submittedName>
</protein>
<keyword evidence="15" id="KW-1185">Reference proteome</keyword>
<dbReference type="SUPFAM" id="SSF158472">
    <property type="entry name" value="HAMP domain-like"/>
    <property type="match status" value="1"/>
</dbReference>
<feature type="transmembrane region" description="Helical" evidence="12">
    <location>
        <begin position="284"/>
        <end position="307"/>
    </location>
</feature>
<evidence type="ECO:0000313" key="14">
    <source>
        <dbReference type="EMBL" id="PYI52163.1"/>
    </source>
</evidence>
<dbReference type="PANTHER" id="PTHR34220:SF11">
    <property type="entry name" value="SENSOR PROTEIN KINASE HPTS"/>
    <property type="match status" value="1"/>
</dbReference>
<comment type="subcellular location">
    <subcellularLocation>
        <location evidence="1">Cell membrane</location>
        <topology evidence="1">Multi-pass membrane protein</topology>
    </subcellularLocation>
</comment>
<dbReference type="SUPFAM" id="SSF55874">
    <property type="entry name" value="ATPase domain of HSP90 chaperone/DNA topoisomerase II/histidine kinase"/>
    <property type="match status" value="1"/>
</dbReference>
<keyword evidence="8" id="KW-0067">ATP-binding</keyword>
<dbReference type="SMART" id="SM00387">
    <property type="entry name" value="HATPase_c"/>
    <property type="match status" value="1"/>
</dbReference>
<keyword evidence="4" id="KW-0808">Transferase</keyword>
<evidence type="ECO:0000256" key="9">
    <source>
        <dbReference type="ARBA" id="ARBA00022989"/>
    </source>
</evidence>
<name>A0A2V5K3G6_9BACL</name>
<dbReference type="Pfam" id="PF00672">
    <property type="entry name" value="HAMP"/>
    <property type="match status" value="1"/>
</dbReference>
<dbReference type="PANTHER" id="PTHR34220">
    <property type="entry name" value="SENSOR HISTIDINE KINASE YPDA"/>
    <property type="match status" value="1"/>
</dbReference>
<dbReference type="Pfam" id="PF06580">
    <property type="entry name" value="His_kinase"/>
    <property type="match status" value="1"/>
</dbReference>
<evidence type="ECO:0000259" key="13">
    <source>
        <dbReference type="PROSITE" id="PS50885"/>
    </source>
</evidence>
<keyword evidence="5 12" id="KW-0812">Transmembrane</keyword>
<dbReference type="InterPro" id="IPR003594">
    <property type="entry name" value="HATPase_dom"/>
</dbReference>
<dbReference type="Gene3D" id="6.10.340.10">
    <property type="match status" value="1"/>
</dbReference>
<keyword evidence="11 12" id="KW-0472">Membrane</keyword>
<evidence type="ECO:0000256" key="5">
    <source>
        <dbReference type="ARBA" id="ARBA00022692"/>
    </source>
</evidence>
<dbReference type="InterPro" id="IPR036890">
    <property type="entry name" value="HATPase_C_sf"/>
</dbReference>
<organism evidence="14 15">
    <name type="scientific">Paenibacillus flagellatus</name>
    <dbReference type="NCBI Taxonomy" id="2211139"/>
    <lineage>
        <taxon>Bacteria</taxon>
        <taxon>Bacillati</taxon>
        <taxon>Bacillota</taxon>
        <taxon>Bacilli</taxon>
        <taxon>Bacillales</taxon>
        <taxon>Paenibacillaceae</taxon>
        <taxon>Paenibacillus</taxon>
    </lineage>
</organism>
<dbReference type="SMART" id="SM00304">
    <property type="entry name" value="HAMP"/>
    <property type="match status" value="1"/>
</dbReference>
<dbReference type="InterPro" id="IPR003660">
    <property type="entry name" value="HAMP_dom"/>
</dbReference>
<evidence type="ECO:0000313" key="15">
    <source>
        <dbReference type="Proteomes" id="UP000247476"/>
    </source>
</evidence>